<dbReference type="Pfam" id="PF13563">
    <property type="entry name" value="2_5_RNA_ligase2"/>
    <property type="match status" value="1"/>
</dbReference>
<feature type="active site" description="Proton donor" evidence="2">
    <location>
        <position position="37"/>
    </location>
</feature>
<feature type="short sequence motif" description="HXTX 1" evidence="2">
    <location>
        <begin position="37"/>
        <end position="40"/>
    </location>
</feature>
<evidence type="ECO:0000313" key="3">
    <source>
        <dbReference type="EMBL" id="MDQ0534213.1"/>
    </source>
</evidence>
<dbReference type="SUPFAM" id="SSF55144">
    <property type="entry name" value="LigT-like"/>
    <property type="match status" value="1"/>
</dbReference>
<evidence type="ECO:0000256" key="1">
    <source>
        <dbReference type="ARBA" id="ARBA00022801"/>
    </source>
</evidence>
<feature type="short sequence motif" description="HXTX 2" evidence="2">
    <location>
        <begin position="121"/>
        <end position="124"/>
    </location>
</feature>
<accession>A0ABU0MLX3</accession>
<name>A0ABU0MLX3_9PROT</name>
<protein>
    <recommendedName>
        <fullName evidence="2">RNA 2',3'-cyclic phosphodiesterase</fullName>
        <shortName evidence="2">RNA 2',3'-CPDase</shortName>
        <ecNumber evidence="2">3.1.4.58</ecNumber>
    </recommendedName>
</protein>
<keyword evidence="4" id="KW-1185">Reference proteome</keyword>
<dbReference type="Gene3D" id="3.90.1140.10">
    <property type="entry name" value="Cyclic phosphodiesterase"/>
    <property type="match status" value="1"/>
</dbReference>
<feature type="active site" description="Proton acceptor" evidence="2">
    <location>
        <position position="121"/>
    </location>
</feature>
<dbReference type="EMBL" id="JAUSVU010000010">
    <property type="protein sequence ID" value="MDQ0534213.1"/>
    <property type="molecule type" value="Genomic_DNA"/>
</dbReference>
<comment type="catalytic activity">
    <reaction evidence="2">
        <text>a 3'-end 2',3'-cyclophospho-ribonucleotide-RNA + H2O = a 3'-end 2'-phospho-ribonucleotide-RNA + H(+)</text>
        <dbReference type="Rhea" id="RHEA:11828"/>
        <dbReference type="Rhea" id="RHEA-COMP:10464"/>
        <dbReference type="Rhea" id="RHEA-COMP:17353"/>
        <dbReference type="ChEBI" id="CHEBI:15377"/>
        <dbReference type="ChEBI" id="CHEBI:15378"/>
        <dbReference type="ChEBI" id="CHEBI:83064"/>
        <dbReference type="ChEBI" id="CHEBI:173113"/>
        <dbReference type="EC" id="3.1.4.58"/>
    </reaction>
</comment>
<dbReference type="InterPro" id="IPR004175">
    <property type="entry name" value="RNA_CPDase"/>
</dbReference>
<comment type="similarity">
    <text evidence="2">Belongs to the 2H phosphoesterase superfamily. ThpR family.</text>
</comment>
<dbReference type="PANTHER" id="PTHR35561">
    <property type="entry name" value="RNA 2',3'-CYCLIC PHOSPHODIESTERASE"/>
    <property type="match status" value="1"/>
</dbReference>
<organism evidence="3 4">
    <name type="scientific">Azospirillum picis</name>
    <dbReference type="NCBI Taxonomy" id="488438"/>
    <lineage>
        <taxon>Bacteria</taxon>
        <taxon>Pseudomonadati</taxon>
        <taxon>Pseudomonadota</taxon>
        <taxon>Alphaproteobacteria</taxon>
        <taxon>Rhodospirillales</taxon>
        <taxon>Azospirillaceae</taxon>
        <taxon>Azospirillum</taxon>
    </lineage>
</organism>
<dbReference type="Proteomes" id="UP001244552">
    <property type="component" value="Unassembled WGS sequence"/>
</dbReference>
<dbReference type="HAMAP" id="MF_01940">
    <property type="entry name" value="RNA_CPDase"/>
    <property type="match status" value="1"/>
</dbReference>
<dbReference type="NCBIfam" id="TIGR02258">
    <property type="entry name" value="2_5_ligase"/>
    <property type="match status" value="1"/>
</dbReference>
<dbReference type="EC" id="3.1.4.58" evidence="2"/>
<keyword evidence="3" id="KW-0436">Ligase</keyword>
<keyword evidence="1 2" id="KW-0378">Hydrolase</keyword>
<gene>
    <name evidence="3" type="ORF">QO018_003084</name>
</gene>
<comment type="function">
    <text evidence="2">Hydrolyzes RNA 2',3'-cyclic phosphodiester to an RNA 2'-phosphomonoester.</text>
</comment>
<comment type="caution">
    <text evidence="3">The sequence shown here is derived from an EMBL/GenBank/DDBJ whole genome shotgun (WGS) entry which is preliminary data.</text>
</comment>
<evidence type="ECO:0000313" key="4">
    <source>
        <dbReference type="Proteomes" id="UP001244552"/>
    </source>
</evidence>
<sequence length="181" mass="19705">MLRLFVALDLTAEIRQRLAGLAGGVPGARWTEAENLHLTLRFIGEVPDDQAMDIDAALTEIRAPAFPLTLDGVGVFGSGRKARVLWAGVERSDALLHLQAKIESALVRCGLPAEERKFSPHVTLARLKDPPADRVGRFLSDRGLFRAGPMAVEHVTLYRSHLGNGGAVYEALREYPLAETA</sequence>
<evidence type="ECO:0000256" key="2">
    <source>
        <dbReference type="HAMAP-Rule" id="MF_01940"/>
    </source>
</evidence>
<dbReference type="RefSeq" id="WP_209983179.1">
    <property type="nucleotide sequence ID" value="NZ_JAGINO010000010.1"/>
</dbReference>
<dbReference type="PANTHER" id="PTHR35561:SF1">
    <property type="entry name" value="RNA 2',3'-CYCLIC PHOSPHODIESTERASE"/>
    <property type="match status" value="1"/>
</dbReference>
<dbReference type="InterPro" id="IPR009097">
    <property type="entry name" value="Cyclic_Pdiesterase"/>
</dbReference>
<proteinExistence type="inferred from homology"/>
<dbReference type="GO" id="GO:0016874">
    <property type="term" value="F:ligase activity"/>
    <property type="evidence" value="ECO:0007669"/>
    <property type="project" value="UniProtKB-KW"/>
</dbReference>
<reference evidence="3 4" key="1">
    <citation type="submission" date="2023-07" db="EMBL/GenBank/DDBJ databases">
        <title>Genomic Encyclopedia of Type Strains, Phase IV (KMG-IV): sequencing the most valuable type-strain genomes for metagenomic binning, comparative biology and taxonomic classification.</title>
        <authorList>
            <person name="Goeker M."/>
        </authorList>
    </citation>
    <scope>NUCLEOTIDE SEQUENCE [LARGE SCALE GENOMIC DNA]</scope>
    <source>
        <strain evidence="3 4">DSM 19922</strain>
    </source>
</reference>